<evidence type="ECO:0000256" key="1">
    <source>
        <dbReference type="ARBA" id="ARBA00022723"/>
    </source>
</evidence>
<evidence type="ECO:0000313" key="9">
    <source>
        <dbReference type="Proteomes" id="UP001187192"/>
    </source>
</evidence>
<dbReference type="PANTHER" id="PTHR47990">
    <property type="entry name" value="2-OXOGLUTARATE (2OG) AND FE(II)-DEPENDENT OXYGENASE SUPERFAMILY PROTEIN-RELATED"/>
    <property type="match status" value="1"/>
</dbReference>
<dbReference type="InterPro" id="IPR050231">
    <property type="entry name" value="Iron_ascorbate_oxido_reductase"/>
</dbReference>
<dbReference type="Gene3D" id="2.60.120.330">
    <property type="entry name" value="B-lactam Antibiotic, Isopenicillin N Synthase, Chain"/>
    <property type="match status" value="1"/>
</dbReference>
<evidence type="ECO:0000256" key="3">
    <source>
        <dbReference type="ARBA" id="ARBA00054658"/>
    </source>
</evidence>
<keyword evidence="6" id="KW-0560">Oxidoreductase</keyword>
<dbReference type="InterPro" id="IPR027443">
    <property type="entry name" value="IPNS-like_sf"/>
</dbReference>
<comment type="function">
    <text evidence="3">2-oxoglutarate-dependent dioxygenase essential for auxin catabolism and maintenance of auxin homeostasis in reproductive organs. Catalyzes the irreversible oxidation of indole-3-acetic acid (IAA) to the biologically inactive 2-oxoindole-3-acetic acid (OxIAA).</text>
</comment>
<comment type="caution">
    <text evidence="8">The sequence shown here is derived from an EMBL/GenBank/DDBJ whole genome shotgun (WGS) entry which is preliminary data.</text>
</comment>
<gene>
    <name evidence="8" type="ORF">TIFTF001_025316</name>
</gene>
<evidence type="ECO:0000313" key="8">
    <source>
        <dbReference type="EMBL" id="GMN56200.1"/>
    </source>
</evidence>
<dbReference type="GO" id="GO:0016491">
    <property type="term" value="F:oxidoreductase activity"/>
    <property type="evidence" value="ECO:0007669"/>
    <property type="project" value="UniProtKB-KW"/>
</dbReference>
<sequence length="314" mass="35311">MGDLQVENSSVPVIDLLEFGDSLASEAYKKLREACEEWGCFRIVNHGVSLNLMVEMKEVVRSLFDRPIEIKRRNTDVIAGSGYMAPSAVNPLYEALGLYDLDSPEALCTFCDQLDALPHQREVIEKYAGVIHELLMDIGRKLAKSMGLDNSVLFKKWPCQFRINKYNFTPESVGSSGVQIHTDSGFITILQDDENVGGLEVMNKRGEFLAVDPWPDTFLLNLGDVAKAWSNGRFCNVKHRVQCKEASIRISIASFLLGPKEEAIEAPRELVDDEHPRLYVPFTYEDYRKLRLSTKLQAGEALELVRAPILPNST</sequence>
<evidence type="ECO:0000256" key="5">
    <source>
        <dbReference type="ARBA" id="ARBA00076740"/>
    </source>
</evidence>
<proteinExistence type="inferred from homology"/>
<dbReference type="Proteomes" id="UP001187192">
    <property type="component" value="Unassembled WGS sequence"/>
</dbReference>
<dbReference type="AlphaFoldDB" id="A0AA88DFG4"/>
<keyword evidence="2 6" id="KW-0408">Iron</keyword>
<dbReference type="Pfam" id="PF03171">
    <property type="entry name" value="2OG-FeII_Oxy"/>
    <property type="match status" value="1"/>
</dbReference>
<dbReference type="InterPro" id="IPR026992">
    <property type="entry name" value="DIOX_N"/>
</dbReference>
<evidence type="ECO:0000256" key="6">
    <source>
        <dbReference type="RuleBase" id="RU003682"/>
    </source>
</evidence>
<dbReference type="Pfam" id="PF14226">
    <property type="entry name" value="DIOX_N"/>
    <property type="match status" value="1"/>
</dbReference>
<evidence type="ECO:0000259" key="7">
    <source>
        <dbReference type="PROSITE" id="PS51471"/>
    </source>
</evidence>
<dbReference type="SUPFAM" id="SSF51197">
    <property type="entry name" value="Clavaminate synthase-like"/>
    <property type="match status" value="1"/>
</dbReference>
<protein>
    <recommendedName>
        <fullName evidence="4">2-oxoglutarate-dependent dioxygenase DAO</fullName>
    </recommendedName>
    <alternativeName>
        <fullName evidence="5">Protein DIOXYGENASE FOR AUXIN OXIDATION</fullName>
    </alternativeName>
</protein>
<feature type="domain" description="Fe2OG dioxygenase" evidence="7">
    <location>
        <begin position="155"/>
        <end position="259"/>
    </location>
</feature>
<dbReference type="PROSITE" id="PS51471">
    <property type="entry name" value="FE2OG_OXY"/>
    <property type="match status" value="1"/>
</dbReference>
<name>A0AA88DFG4_FICCA</name>
<evidence type="ECO:0000256" key="2">
    <source>
        <dbReference type="ARBA" id="ARBA00023004"/>
    </source>
</evidence>
<dbReference type="GO" id="GO:0046872">
    <property type="term" value="F:metal ion binding"/>
    <property type="evidence" value="ECO:0007669"/>
    <property type="project" value="UniProtKB-KW"/>
</dbReference>
<keyword evidence="9" id="KW-1185">Reference proteome</keyword>
<organism evidence="8 9">
    <name type="scientific">Ficus carica</name>
    <name type="common">Common fig</name>
    <dbReference type="NCBI Taxonomy" id="3494"/>
    <lineage>
        <taxon>Eukaryota</taxon>
        <taxon>Viridiplantae</taxon>
        <taxon>Streptophyta</taxon>
        <taxon>Embryophyta</taxon>
        <taxon>Tracheophyta</taxon>
        <taxon>Spermatophyta</taxon>
        <taxon>Magnoliopsida</taxon>
        <taxon>eudicotyledons</taxon>
        <taxon>Gunneridae</taxon>
        <taxon>Pentapetalae</taxon>
        <taxon>rosids</taxon>
        <taxon>fabids</taxon>
        <taxon>Rosales</taxon>
        <taxon>Moraceae</taxon>
        <taxon>Ficeae</taxon>
        <taxon>Ficus</taxon>
    </lineage>
</organism>
<reference evidence="8" key="1">
    <citation type="submission" date="2023-07" db="EMBL/GenBank/DDBJ databases">
        <title>draft genome sequence of fig (Ficus carica).</title>
        <authorList>
            <person name="Takahashi T."/>
            <person name="Nishimura K."/>
        </authorList>
    </citation>
    <scope>NUCLEOTIDE SEQUENCE</scope>
</reference>
<keyword evidence="1 6" id="KW-0479">Metal-binding</keyword>
<dbReference type="InterPro" id="IPR044861">
    <property type="entry name" value="IPNS-like_FE2OG_OXY"/>
</dbReference>
<accession>A0AA88DFG4</accession>
<dbReference type="EMBL" id="BTGU01000062">
    <property type="protein sequence ID" value="GMN56200.1"/>
    <property type="molecule type" value="Genomic_DNA"/>
</dbReference>
<dbReference type="InterPro" id="IPR005123">
    <property type="entry name" value="Oxoglu/Fe-dep_dioxygenase_dom"/>
</dbReference>
<comment type="similarity">
    <text evidence="6">Belongs to the iron/ascorbate-dependent oxidoreductase family.</text>
</comment>
<dbReference type="FunFam" id="2.60.120.330:FF:000017">
    <property type="entry name" value="2-oxoglutarate-dependent dioxygenase DAO"/>
    <property type="match status" value="1"/>
</dbReference>
<evidence type="ECO:0000256" key="4">
    <source>
        <dbReference type="ARBA" id="ARBA00074102"/>
    </source>
</evidence>